<dbReference type="PANTHER" id="PTHR10039:SF14">
    <property type="entry name" value="NACHT DOMAIN-CONTAINING PROTEIN"/>
    <property type="match status" value="1"/>
</dbReference>
<feature type="compositionally biased region" description="Acidic residues" evidence="2">
    <location>
        <begin position="1694"/>
        <end position="1704"/>
    </location>
</feature>
<dbReference type="InterPro" id="IPR056884">
    <property type="entry name" value="NPHP3-like_N"/>
</dbReference>
<proteinExistence type="predicted"/>
<dbReference type="Pfam" id="PF24883">
    <property type="entry name" value="NPHP3_N"/>
    <property type="match status" value="1"/>
</dbReference>
<keyword evidence="1" id="KW-0677">Repeat</keyword>
<protein>
    <recommendedName>
        <fullName evidence="3">Nephrocystin 3-like N-terminal domain-containing protein</fullName>
    </recommendedName>
</protein>
<evidence type="ECO:0000256" key="1">
    <source>
        <dbReference type="ARBA" id="ARBA00022737"/>
    </source>
</evidence>
<evidence type="ECO:0000313" key="5">
    <source>
        <dbReference type="Proteomes" id="UP001321749"/>
    </source>
</evidence>
<dbReference type="Proteomes" id="UP001321749">
    <property type="component" value="Unassembled WGS sequence"/>
</dbReference>
<evidence type="ECO:0000259" key="3">
    <source>
        <dbReference type="Pfam" id="PF24883"/>
    </source>
</evidence>
<evidence type="ECO:0000256" key="2">
    <source>
        <dbReference type="SAM" id="MobiDB-lite"/>
    </source>
</evidence>
<accession>A0AAV9HDZ8</accession>
<name>A0AAV9HDZ8_9PEZI</name>
<dbReference type="SUPFAM" id="SSF52540">
    <property type="entry name" value="P-loop containing nucleoside triphosphate hydrolases"/>
    <property type="match status" value="1"/>
</dbReference>
<keyword evidence="5" id="KW-1185">Reference proteome</keyword>
<sequence>MGGIITKAALIYCLRRPRFYNILASTHHVIFLDTPHHGFGDGEFQAIFGQAPTSEAADRFRVWSSSLIELSSTFGNISSQSRIHFTTAQSTEPSATPEGAIIPVLRHGLTQLDATSHETVLHPFEASHLSICKFATKEDYNYALLRDEILAHIKLYQLGLTSTSSGVAQQPVPPTEVQLLGNLTRTASDIKRSLQRVDETLQSRELRYNHEEINRQRDQKKSELAALLDWLWPIPEAERSSPAMWEQALEEHANAIDNTCEWLFHQPSFTAWAASGLSQMAFLHGIPASGKSTLLAHLIAQTQRTVTPLAYWFCDSQSHSTVMAIRAMSYQLLRQADDDTAINLLKPWKNKLAGGIGLASNAAEILKQVLLSMPSSTLVVDALDEAEAATAEKNHPQLFLEILHSVVRDIPLGVKMFCSSRNIPSILNAMESMGSAIIDLNLTDDLIQDDVDKVIAHHVKKSGLGTRLKTDTVRDFVMHRLREASRGVFLLAIIMIEDLCTKPRVRDIYEFFDKFPKKSKIDDYYLSLVGRVDGTRLGINESDEGDVQGFCMAQKLLTWLLWSRSPLTLEQLQEALCYDGAEFVDLEGDIKLALGCLVKSESGTIQISHPSIRRFLLHSKVFRESKWYERLIQPDPHHYLATASLDYMIQCRISIAQTIPYLTSRDSSALYAQHPFLAYASVSWLFHWQEAESGEGFARAMWTLIHEDNCKNFLRWQVATAYFLSGENFYSLVCILQSLLIRRRDFTEKGTPAWSQLVEAELCLRRLKQFVLVWGSTIDRYPMDVMSVSQLMENPNSPIGETPVQRTLLLSETSCSEEKPRPLLDRQRVDYFYDRFILSPTDMFLWRSLMPCFSHYCRTGAPLDTECPQIIELAVRNLFHQFSQPDYRRGLEKANAGTLMASCVLAPGWKYIAIAWPRFCKDKSLPIRIKTYVFYLLAAPEDDKAAKFMHVPWTKPSMGDDPCLADITDSNVFRNSRAVVAFTEDGEGLWTPGGLYDLRSGNRTIPPSLFRDTSMSELTISVRGTHVAGIRGADKLEFHELEADRCKFLTSATGATHIMSISALGNFVLFLAKPPSGAPLPDKVTPSLVSKFPDLDCEICLLDRYGQRTTLWQYLSVATPDPDAEELKTAPSLEFFYNNGGLQAFSNDDMTLVLYVPTFPERQLLQFDLQRKEIAQSVTQLDFLYLVDGADLVSIGFSPTAERQLCLLDCVGNMRTMDITAKMTTGEPGTLTVATGKKQVHMSVVLGSHGVSETPILCRGSTLVTEMDWADLPLATIKSSDPADMFPDTASSRSLAWNLESLQEAPRHGIDLSFIRYLLRIQSRNLVVADPAPVVRNLQLRRRRKYRQAGNWASIADAAQRSIQDTIDGCEEYYQDIEIAAPKEQRRSLRRVSTLVTFDEAATMGFFQSVIYNPVLPMPGQPMWRMSMIMNIRWLDTPKSRKTGAWHTAWVGTVYHESMACVYHQETKMLAYSVSLLFDVRARRNRFFMCTRLCLCALSEQTYERRFEQKDGRGTYFNSEVYALRQECVTGLKFSVSGRYLYGIAEGGNGTTAFMFDILRGYIVRKIPMTNLNCRHMAFTMPEGKLQSKELVQLVGMEPVAPVQITLPFESKDGLGIRELAIGPRCLDEYEQATLVPCQAKDGDEVRHIFIASGQNYLRENGVVGRDTDQGVVVLSRREEHVAKWQELRSDRAEDVEEPDDEDEPSLKTELRQGYKDLCESWEKWLERRKSHDNEKGAAGQGEMEADGGRQDAGPPGHTSMCQEEAISLSLDVDGSITNGMASLEADDLVLLHIPGGWPLG</sequence>
<reference evidence="4" key="1">
    <citation type="journal article" date="2023" name="Mol. Phylogenet. Evol.">
        <title>Genome-scale phylogeny and comparative genomics of the fungal order Sordariales.</title>
        <authorList>
            <person name="Hensen N."/>
            <person name="Bonometti L."/>
            <person name="Westerberg I."/>
            <person name="Brannstrom I.O."/>
            <person name="Guillou S."/>
            <person name="Cros-Aarteil S."/>
            <person name="Calhoun S."/>
            <person name="Haridas S."/>
            <person name="Kuo A."/>
            <person name="Mondo S."/>
            <person name="Pangilinan J."/>
            <person name="Riley R."/>
            <person name="LaButti K."/>
            <person name="Andreopoulos B."/>
            <person name="Lipzen A."/>
            <person name="Chen C."/>
            <person name="Yan M."/>
            <person name="Daum C."/>
            <person name="Ng V."/>
            <person name="Clum A."/>
            <person name="Steindorff A."/>
            <person name="Ohm R.A."/>
            <person name="Martin F."/>
            <person name="Silar P."/>
            <person name="Natvig D.O."/>
            <person name="Lalanne C."/>
            <person name="Gautier V."/>
            <person name="Ament-Velasquez S.L."/>
            <person name="Kruys A."/>
            <person name="Hutchinson M.I."/>
            <person name="Powell A.J."/>
            <person name="Barry K."/>
            <person name="Miller A.N."/>
            <person name="Grigoriev I.V."/>
            <person name="Debuchy R."/>
            <person name="Gladieux P."/>
            <person name="Hiltunen Thoren M."/>
            <person name="Johannesson H."/>
        </authorList>
    </citation>
    <scope>NUCLEOTIDE SEQUENCE</scope>
    <source>
        <strain evidence="4">PSN324</strain>
    </source>
</reference>
<organism evidence="4 5">
    <name type="scientific">Cladorrhinum samala</name>
    <dbReference type="NCBI Taxonomy" id="585594"/>
    <lineage>
        <taxon>Eukaryota</taxon>
        <taxon>Fungi</taxon>
        <taxon>Dikarya</taxon>
        <taxon>Ascomycota</taxon>
        <taxon>Pezizomycotina</taxon>
        <taxon>Sordariomycetes</taxon>
        <taxon>Sordariomycetidae</taxon>
        <taxon>Sordariales</taxon>
        <taxon>Podosporaceae</taxon>
        <taxon>Cladorrhinum</taxon>
    </lineage>
</organism>
<dbReference type="InterPro" id="IPR027417">
    <property type="entry name" value="P-loop_NTPase"/>
</dbReference>
<dbReference type="PANTHER" id="PTHR10039">
    <property type="entry name" value="AMELOGENIN"/>
    <property type="match status" value="1"/>
</dbReference>
<feature type="domain" description="Nephrocystin 3-like N-terminal" evidence="3">
    <location>
        <begin position="258"/>
        <end position="421"/>
    </location>
</feature>
<gene>
    <name evidence="4" type="ORF">QBC42DRAFT_279419</name>
</gene>
<evidence type="ECO:0000313" key="4">
    <source>
        <dbReference type="EMBL" id="KAK4457311.1"/>
    </source>
</evidence>
<dbReference type="EMBL" id="MU865123">
    <property type="protein sequence ID" value="KAK4457311.1"/>
    <property type="molecule type" value="Genomic_DNA"/>
</dbReference>
<comment type="caution">
    <text evidence="4">The sequence shown here is derived from an EMBL/GenBank/DDBJ whole genome shotgun (WGS) entry which is preliminary data.</text>
</comment>
<feature type="region of interest" description="Disordered" evidence="2">
    <location>
        <begin position="1729"/>
        <end position="1760"/>
    </location>
</feature>
<feature type="region of interest" description="Disordered" evidence="2">
    <location>
        <begin position="1689"/>
        <end position="1712"/>
    </location>
</feature>
<reference evidence="4" key="2">
    <citation type="submission" date="2023-06" db="EMBL/GenBank/DDBJ databases">
        <authorList>
            <consortium name="Lawrence Berkeley National Laboratory"/>
            <person name="Mondo S.J."/>
            <person name="Hensen N."/>
            <person name="Bonometti L."/>
            <person name="Westerberg I."/>
            <person name="Brannstrom I.O."/>
            <person name="Guillou S."/>
            <person name="Cros-Aarteil S."/>
            <person name="Calhoun S."/>
            <person name="Haridas S."/>
            <person name="Kuo A."/>
            <person name="Pangilinan J."/>
            <person name="Riley R."/>
            <person name="Labutti K."/>
            <person name="Andreopoulos B."/>
            <person name="Lipzen A."/>
            <person name="Chen C."/>
            <person name="Yanf M."/>
            <person name="Daum C."/>
            <person name="Ng V."/>
            <person name="Clum A."/>
            <person name="Steindorff A."/>
            <person name="Ohm R."/>
            <person name="Martin F."/>
            <person name="Silar P."/>
            <person name="Natvig D."/>
            <person name="Lalanne C."/>
            <person name="Gautier V."/>
            <person name="Ament-Velasquez S.L."/>
            <person name="Kruys A."/>
            <person name="Hutchinson M.I."/>
            <person name="Powell A.J."/>
            <person name="Barry K."/>
            <person name="Miller A.N."/>
            <person name="Grigoriev I.V."/>
            <person name="Debuchy R."/>
            <person name="Gladieux P."/>
            <person name="Thoren M.H."/>
            <person name="Johannesson H."/>
        </authorList>
    </citation>
    <scope>NUCLEOTIDE SEQUENCE</scope>
    <source>
        <strain evidence="4">PSN324</strain>
    </source>
</reference>